<dbReference type="Proteomes" id="UP001165289">
    <property type="component" value="Unassembled WGS sequence"/>
</dbReference>
<dbReference type="InterPro" id="IPR015917">
    <property type="entry name" value="Pept_C14A"/>
</dbReference>
<feature type="region of interest" description="Disordered" evidence="3">
    <location>
        <begin position="1"/>
        <end position="80"/>
    </location>
</feature>
<dbReference type="InterPro" id="IPR011600">
    <property type="entry name" value="Pept_C14_caspase"/>
</dbReference>
<dbReference type="EMBL" id="JAKMXF010000288">
    <property type="protein sequence ID" value="KAI6653309.1"/>
    <property type="molecule type" value="Genomic_DNA"/>
</dbReference>
<comment type="similarity">
    <text evidence="1 2">Belongs to the peptidase C14A family.</text>
</comment>
<dbReference type="Pfam" id="PF00656">
    <property type="entry name" value="Peptidase_C14"/>
    <property type="match status" value="1"/>
</dbReference>
<keyword evidence="7" id="KW-1185">Reference proteome</keyword>
<feature type="domain" description="Caspase family p10" evidence="4">
    <location>
        <begin position="249"/>
        <end position="332"/>
    </location>
</feature>
<evidence type="ECO:0000259" key="5">
    <source>
        <dbReference type="PROSITE" id="PS50208"/>
    </source>
</evidence>
<dbReference type="InterPro" id="IPR052039">
    <property type="entry name" value="Caspase-related_regulators"/>
</dbReference>
<evidence type="ECO:0000313" key="6">
    <source>
        <dbReference type="EMBL" id="KAI6653309.1"/>
    </source>
</evidence>
<dbReference type="GO" id="GO:0004197">
    <property type="term" value="F:cysteine-type endopeptidase activity"/>
    <property type="evidence" value="ECO:0007669"/>
    <property type="project" value="InterPro"/>
</dbReference>
<evidence type="ECO:0000256" key="1">
    <source>
        <dbReference type="ARBA" id="ARBA00010134"/>
    </source>
</evidence>
<evidence type="ECO:0000256" key="2">
    <source>
        <dbReference type="RuleBase" id="RU003971"/>
    </source>
</evidence>
<evidence type="ECO:0000313" key="7">
    <source>
        <dbReference type="Proteomes" id="UP001165289"/>
    </source>
</evidence>
<evidence type="ECO:0000256" key="3">
    <source>
        <dbReference type="SAM" id="MobiDB-lite"/>
    </source>
</evidence>
<dbReference type="SMART" id="SM00115">
    <property type="entry name" value="CASc"/>
    <property type="match status" value="1"/>
</dbReference>
<evidence type="ECO:0000259" key="4">
    <source>
        <dbReference type="PROSITE" id="PS50207"/>
    </source>
</evidence>
<dbReference type="PANTHER" id="PTHR22576">
    <property type="entry name" value="MUCOSA ASSOCIATED LYMPHOID TISSUE LYMPHOMA TRANSLOCATION PROTEIN 1/PARACASPASE"/>
    <property type="match status" value="1"/>
</dbReference>
<dbReference type="SUPFAM" id="SSF52129">
    <property type="entry name" value="Caspase-like"/>
    <property type="match status" value="1"/>
</dbReference>
<dbReference type="PROSITE" id="PS50207">
    <property type="entry name" value="CASPASE_P10"/>
    <property type="match status" value="1"/>
</dbReference>
<dbReference type="PROSITE" id="PS50208">
    <property type="entry name" value="CASPASE_P20"/>
    <property type="match status" value="1"/>
</dbReference>
<comment type="caution">
    <text evidence="6">The sequence shown here is derived from an EMBL/GenBank/DDBJ whole genome shotgun (WGS) entry which is preliminary data.</text>
</comment>
<accession>A0AAV7JWM1</accession>
<dbReference type="InterPro" id="IPR029030">
    <property type="entry name" value="Caspase-like_dom_sf"/>
</dbReference>
<dbReference type="GO" id="GO:0006508">
    <property type="term" value="P:proteolysis"/>
    <property type="evidence" value="ECO:0007669"/>
    <property type="project" value="InterPro"/>
</dbReference>
<dbReference type="PRINTS" id="PR00376">
    <property type="entry name" value="IL1BCENZYME"/>
</dbReference>
<dbReference type="Gene3D" id="3.40.50.1460">
    <property type="match status" value="1"/>
</dbReference>
<dbReference type="InterPro" id="IPR001309">
    <property type="entry name" value="Pept_C14_p20"/>
</dbReference>
<feature type="compositionally biased region" description="Polar residues" evidence="3">
    <location>
        <begin position="50"/>
        <end position="59"/>
    </location>
</feature>
<name>A0AAV7JWM1_9METZ</name>
<feature type="domain" description="Caspase family p20" evidence="5">
    <location>
        <begin position="100"/>
        <end position="223"/>
    </location>
</feature>
<proteinExistence type="inferred from homology"/>
<dbReference type="PANTHER" id="PTHR22576:SF41">
    <property type="entry name" value="CASPASE 14, APOPTOSIS-RELATED CYSTEINE PEPTIDASE"/>
    <property type="match status" value="1"/>
</dbReference>
<dbReference type="AlphaFoldDB" id="A0AAV7JWM1"/>
<organism evidence="6 7">
    <name type="scientific">Oopsacas minuta</name>
    <dbReference type="NCBI Taxonomy" id="111878"/>
    <lineage>
        <taxon>Eukaryota</taxon>
        <taxon>Metazoa</taxon>
        <taxon>Porifera</taxon>
        <taxon>Hexactinellida</taxon>
        <taxon>Hexasterophora</taxon>
        <taxon>Lyssacinosida</taxon>
        <taxon>Leucopsacidae</taxon>
        <taxon>Oopsacas</taxon>
    </lineage>
</organism>
<dbReference type="InterPro" id="IPR002138">
    <property type="entry name" value="Pept_C14_p10"/>
</dbReference>
<feature type="compositionally biased region" description="Basic and acidic residues" evidence="3">
    <location>
        <begin position="1"/>
        <end position="10"/>
    </location>
</feature>
<protein>
    <submittedName>
        <fullName evidence="6">Caspase-3-like</fullName>
    </submittedName>
</protein>
<gene>
    <name evidence="6" type="ORF">LOD99_3833</name>
</gene>
<reference evidence="6 7" key="1">
    <citation type="journal article" date="2023" name="BMC Biol.">
        <title>The compact genome of the sponge Oopsacas minuta (Hexactinellida) is lacking key metazoan core genes.</title>
        <authorList>
            <person name="Santini S."/>
            <person name="Schenkelaars Q."/>
            <person name="Jourda C."/>
            <person name="Duchesne M."/>
            <person name="Belahbib H."/>
            <person name="Rocher C."/>
            <person name="Selva M."/>
            <person name="Riesgo A."/>
            <person name="Vervoort M."/>
            <person name="Leys S.P."/>
            <person name="Kodjabachian L."/>
            <person name="Le Bivic A."/>
            <person name="Borchiellini C."/>
            <person name="Claverie J.M."/>
            <person name="Renard E."/>
        </authorList>
    </citation>
    <scope>NUCLEOTIDE SEQUENCE [LARGE SCALE GENOMIC DNA]</scope>
    <source>
        <strain evidence="6">SPO-2</strain>
    </source>
</reference>
<sequence length="342" mass="37557">MADSTATDKPRKSRFAPQKANEDGTSDTSGAQTDGKPPPIKQINIPKGSKGTSATSGAQTEARPPPKANVPELAVPKTKPETAETGIVTVYDNDLNYKYGQGEGIIIVNENFKKLSKRSGAKKDLEYLTNIYEKYNIKCDNNTYEDLEGSSFFDKLDNLSDNVAESCSVIFVSISSHGDESGKVLGSDGFGMTVLDMVDILQSNENLLGIPKVFIMQACKGSKKEVKYKGADSTDTKQKGADVATKAGDTLIAYSTSEGFVSWRDPKNGSWFLKILHDCVMDPRYRNLHLVEILTVCSNLIITECAANESGYNFTETPSYYSTLRRFLRFNQEEKGDKKALK</sequence>